<dbReference type="PANTHER" id="PTHR43628">
    <property type="entry name" value="ACTIVATOR OF C KINASE PROTEIN 1-RELATED"/>
    <property type="match status" value="1"/>
</dbReference>
<evidence type="ECO:0008006" key="3">
    <source>
        <dbReference type="Google" id="ProtNLM"/>
    </source>
</evidence>
<dbReference type="EMBL" id="MIQH01000839">
    <property type="protein sequence ID" value="OIR24138.1"/>
    <property type="molecule type" value="Genomic_DNA"/>
</dbReference>
<dbReference type="InterPro" id="IPR052945">
    <property type="entry name" value="Mitotic_Regulator"/>
</dbReference>
<evidence type="ECO:0000313" key="1">
    <source>
        <dbReference type="EMBL" id="OIR24138.1"/>
    </source>
</evidence>
<dbReference type="Proteomes" id="UP000182798">
    <property type="component" value="Unassembled WGS sequence"/>
</dbReference>
<name>A0A1J5TTF3_9GAMM</name>
<gene>
    <name evidence="1" type="ORF">BGC33_14370</name>
</gene>
<sequence length="186" mass="21582">MVSNFLITLLMEKRALIAPFFFALGLFTTSVIGADFRADKWYQTGYDYSQQGRNDDAFHWMMRAAEAGHMAAQNNIGLSYLYGLGVKQDDKKAFEWFKKSAKQGLPYAQSELAMLYYRQGAIKQAQQWWLIAANANDEYAQFNLASLFLEQKNLKKAYYWFQQANQNKHPNAQVALEKLKEKKYVK</sequence>
<dbReference type="AlphaFoldDB" id="A0A1J5TTF3"/>
<reference evidence="2" key="1">
    <citation type="submission" date="2016-09" db="EMBL/GenBank/DDBJ databases">
        <title>Genome Sequence of Bathymodiolus thermophilus sulfur-oxidizing gill endosymbiont.</title>
        <authorList>
            <person name="Ponnudurai R."/>
            <person name="Kleiner M."/>
            <person name="Sayavedra L."/>
            <person name="Thuermer A."/>
            <person name="Felbeck H."/>
            <person name="Schlueter R."/>
            <person name="Schweder T."/>
            <person name="Markert S."/>
        </authorList>
    </citation>
    <scope>NUCLEOTIDE SEQUENCE [LARGE SCALE GENOMIC DNA]</scope>
    <source>
        <strain evidence="2">BAT/CrabSpa'14</strain>
    </source>
</reference>
<accession>A0A1J5TTF3</accession>
<dbReference type="InterPro" id="IPR011990">
    <property type="entry name" value="TPR-like_helical_dom_sf"/>
</dbReference>
<dbReference type="SMART" id="SM00671">
    <property type="entry name" value="SEL1"/>
    <property type="match status" value="4"/>
</dbReference>
<comment type="caution">
    <text evidence="1">The sequence shown here is derived from an EMBL/GenBank/DDBJ whole genome shotgun (WGS) entry which is preliminary data.</text>
</comment>
<protein>
    <recommendedName>
        <fullName evidence="3">Sel1 repeat family protein</fullName>
    </recommendedName>
</protein>
<dbReference type="PANTHER" id="PTHR43628:SF1">
    <property type="entry name" value="CHITIN SYNTHASE REGULATORY FACTOR 2-RELATED"/>
    <property type="match status" value="1"/>
</dbReference>
<dbReference type="Gene3D" id="1.25.40.10">
    <property type="entry name" value="Tetratricopeptide repeat domain"/>
    <property type="match status" value="1"/>
</dbReference>
<evidence type="ECO:0000313" key="2">
    <source>
        <dbReference type="Proteomes" id="UP000182798"/>
    </source>
</evidence>
<dbReference type="InterPro" id="IPR006597">
    <property type="entry name" value="Sel1-like"/>
</dbReference>
<dbReference type="SUPFAM" id="SSF81901">
    <property type="entry name" value="HCP-like"/>
    <property type="match status" value="1"/>
</dbReference>
<proteinExistence type="predicted"/>
<organism evidence="1 2">
    <name type="scientific">Bathymodiolus thermophilus thioautotrophic gill symbiont</name>
    <dbReference type="NCBI Taxonomy" id="2360"/>
    <lineage>
        <taxon>Bacteria</taxon>
        <taxon>Pseudomonadati</taxon>
        <taxon>Pseudomonadota</taxon>
        <taxon>Gammaproteobacteria</taxon>
        <taxon>sulfur-oxidizing symbionts</taxon>
    </lineage>
</organism>
<dbReference type="Pfam" id="PF08238">
    <property type="entry name" value="Sel1"/>
    <property type="match status" value="4"/>
</dbReference>